<dbReference type="OrthoDB" id="9811483at2"/>
<proteinExistence type="predicted"/>
<comment type="caution">
    <text evidence="7">The sequence shown here is derived from an EMBL/GenBank/DDBJ whole genome shotgun (WGS) entry which is preliminary data.</text>
</comment>
<feature type="transmembrane region" description="Helical" evidence="5">
    <location>
        <begin position="618"/>
        <end position="639"/>
    </location>
</feature>
<dbReference type="NCBIfam" id="TIGR03061">
    <property type="entry name" value="pip_yhgE_Nterm"/>
    <property type="match status" value="1"/>
</dbReference>
<dbReference type="Gene3D" id="3.40.1710.10">
    <property type="entry name" value="abc type-2 transporter like domain"/>
    <property type="match status" value="1"/>
</dbReference>
<reference evidence="7 8" key="1">
    <citation type="submission" date="2019-04" db="EMBL/GenBank/DDBJ databases">
        <title>Bacillus sediminilitoris sp. nov., isolated from a tidal flat sediment on the East China Sea.</title>
        <authorList>
            <person name="Wei Y."/>
            <person name="Mao H."/>
            <person name="Fang J."/>
        </authorList>
    </citation>
    <scope>NUCLEOTIDE SEQUENCE [LARGE SCALE GENOMIC DNA]</scope>
    <source>
        <strain evidence="7 8">DSL-17</strain>
    </source>
</reference>
<dbReference type="GO" id="GO:0016020">
    <property type="term" value="C:membrane"/>
    <property type="evidence" value="ECO:0007669"/>
    <property type="project" value="UniProtKB-SubCell"/>
</dbReference>
<evidence type="ECO:0000256" key="5">
    <source>
        <dbReference type="SAM" id="Phobius"/>
    </source>
</evidence>
<dbReference type="InterPro" id="IPR017501">
    <property type="entry name" value="Phage_infect_YhgE_C"/>
</dbReference>
<feature type="domain" description="ABC-2 type transporter transmembrane" evidence="6">
    <location>
        <begin position="513"/>
        <end position="717"/>
    </location>
</feature>
<name>A0A4S4BY70_9BACI</name>
<keyword evidence="2 5" id="KW-0812">Transmembrane</keyword>
<dbReference type="Pfam" id="PF12698">
    <property type="entry name" value="ABC2_membrane_3"/>
    <property type="match status" value="2"/>
</dbReference>
<feature type="domain" description="ABC-2 type transporter transmembrane" evidence="6">
    <location>
        <begin position="22"/>
        <end position="170"/>
    </location>
</feature>
<dbReference type="NCBIfam" id="TIGR03062">
    <property type="entry name" value="pip_yhgE_Cterm"/>
    <property type="match status" value="1"/>
</dbReference>
<accession>A0A4S4BY70</accession>
<evidence type="ECO:0000256" key="3">
    <source>
        <dbReference type="ARBA" id="ARBA00022989"/>
    </source>
</evidence>
<dbReference type="AlphaFoldDB" id="A0A4S4BY70"/>
<dbReference type="EMBL" id="SSNT01000007">
    <property type="protein sequence ID" value="THF80192.1"/>
    <property type="molecule type" value="Genomic_DNA"/>
</dbReference>
<dbReference type="InterPro" id="IPR017500">
    <property type="entry name" value="Phage_infect_YhgE_N"/>
</dbReference>
<dbReference type="GO" id="GO:0140359">
    <property type="term" value="F:ABC-type transporter activity"/>
    <property type="evidence" value="ECO:0007669"/>
    <property type="project" value="InterPro"/>
</dbReference>
<dbReference type="InterPro" id="IPR023908">
    <property type="entry name" value="xxxLxxG_rpt"/>
</dbReference>
<feature type="transmembrane region" description="Helical" evidence="5">
    <location>
        <begin position="590"/>
        <end position="612"/>
    </location>
</feature>
<dbReference type="Proteomes" id="UP000310334">
    <property type="component" value="Unassembled WGS sequence"/>
</dbReference>
<protein>
    <submittedName>
        <fullName evidence="7">YhgE/Pip domain-containing protein</fullName>
    </submittedName>
</protein>
<evidence type="ECO:0000313" key="8">
    <source>
        <dbReference type="Proteomes" id="UP000310334"/>
    </source>
</evidence>
<organism evidence="7 8">
    <name type="scientific">Metabacillus sediminilitoris</name>
    <dbReference type="NCBI Taxonomy" id="2567941"/>
    <lineage>
        <taxon>Bacteria</taxon>
        <taxon>Bacillati</taxon>
        <taxon>Bacillota</taxon>
        <taxon>Bacilli</taxon>
        <taxon>Bacillales</taxon>
        <taxon>Bacillaceae</taxon>
        <taxon>Metabacillus</taxon>
    </lineage>
</organism>
<keyword evidence="8" id="KW-1185">Reference proteome</keyword>
<gene>
    <name evidence="7" type="ORF">E6W99_11015</name>
</gene>
<dbReference type="SUPFAM" id="SSF160481">
    <property type="entry name" value="BRK domain-like"/>
    <property type="match status" value="1"/>
</dbReference>
<keyword evidence="3 5" id="KW-1133">Transmembrane helix</keyword>
<comment type="subcellular location">
    <subcellularLocation>
        <location evidence="1">Membrane</location>
        <topology evidence="1">Multi-pass membrane protein</topology>
    </subcellularLocation>
</comment>
<dbReference type="InterPro" id="IPR013525">
    <property type="entry name" value="ABC2_TM"/>
</dbReference>
<feature type="transmembrane region" description="Helical" evidence="5">
    <location>
        <begin position="706"/>
        <end position="726"/>
    </location>
</feature>
<sequence length="743" mass="80042">MSLIKNEWKALFKNKKVMIAVIGVLFIPLMYSGGYLGAFWDPYGKLEELSVAVVNNDNGTTYEGEELAVGNELVKNLKENPTFEWHFVDKNKAEKGLENHEFYMAIEIPENFSSNATTLQADHPQHLELSFKTNKAYNFISGQIGESAVAKIKEEVATSLTKTYAETIFNNIELMSDGIGEASNGANELNNGTGKLKEGSETLDKSLHELVKKSVTFKDGLHGASTGTSELTNGIGSLDDGLSKMKQGQNELYNGSVKTESGTAQLVTGLNDSLSGMKELQKSLPTLTAGTEEFHNQAPKLVEGTKQLADGTSNASVGAANLSQNLSQVTKEVNDMLIELQGMPLPEDKQQELLKLADDLNTLDQGGKQLSTSLNQIAAGAGELHTSVSVLPANTEKLYEGTTSVQDAINQLTLGQEKLYNGAVQVNDGQSQITAGLGNFGDKITEAKTGSAQLKTGSEALEDGIGKLANGSTALEDGSVKLADGADQLDDGLKELSDGTSELSTKLGEAADETKDVKGSDEQYDMIADPVDVKTEEVNDIPNYGTGLAPYFLSLALFVGTLLLTVVFPLRKPSAAPKSGFSWFISKFSILFMVAVIQAILADFVLLFGLGIEVKSVGLFVLFSILTSLTFISIVQFLVTTMADPGRFIAIIILILQLTTSAGTFPLELIPDLYQKINQWLPMTYSVAGFKAVISSGDFAYMWSQALVLVGFLLCAVSGTIIYFSWKLKKENHRASNEEMAHI</sequence>
<dbReference type="PANTHER" id="PTHR43077">
    <property type="entry name" value="TRANSPORT PERMEASE YVFS-RELATED"/>
    <property type="match status" value="1"/>
</dbReference>
<feature type="transmembrane region" description="Helical" evidence="5">
    <location>
        <begin position="20"/>
        <end position="40"/>
    </location>
</feature>
<feature type="transmembrane region" description="Helical" evidence="5">
    <location>
        <begin position="548"/>
        <end position="570"/>
    </location>
</feature>
<dbReference type="RefSeq" id="WP_136353769.1">
    <property type="nucleotide sequence ID" value="NZ_CP046266.1"/>
</dbReference>
<dbReference type="InterPro" id="IPR037259">
    <property type="entry name" value="BRK_sf"/>
</dbReference>
<evidence type="ECO:0000256" key="1">
    <source>
        <dbReference type="ARBA" id="ARBA00004141"/>
    </source>
</evidence>
<evidence type="ECO:0000256" key="2">
    <source>
        <dbReference type="ARBA" id="ARBA00022692"/>
    </source>
</evidence>
<keyword evidence="4 5" id="KW-0472">Membrane</keyword>
<evidence type="ECO:0000259" key="6">
    <source>
        <dbReference type="Pfam" id="PF12698"/>
    </source>
</evidence>
<dbReference type="PANTHER" id="PTHR43077:SF5">
    <property type="entry name" value="PHAGE INFECTION PROTEIN"/>
    <property type="match status" value="1"/>
</dbReference>
<feature type="transmembrane region" description="Helical" evidence="5">
    <location>
        <begin position="648"/>
        <end position="667"/>
    </location>
</feature>
<evidence type="ECO:0000313" key="7">
    <source>
        <dbReference type="EMBL" id="THF80192.1"/>
    </source>
</evidence>
<evidence type="ECO:0000256" key="4">
    <source>
        <dbReference type="ARBA" id="ARBA00023136"/>
    </source>
</evidence>
<dbReference type="InterPro" id="IPR051328">
    <property type="entry name" value="T7SS_ABC-Transporter"/>
</dbReference>
<dbReference type="SUPFAM" id="SSF58104">
    <property type="entry name" value="Methyl-accepting chemotaxis protein (MCP) signaling domain"/>
    <property type="match status" value="1"/>
</dbReference>
<dbReference type="NCBIfam" id="TIGR03057">
    <property type="entry name" value="xxxLxxG_by_4"/>
    <property type="match status" value="5"/>
</dbReference>